<gene>
    <name evidence="2" type="ORF">RFI_03059</name>
</gene>
<keyword evidence="1" id="KW-0472">Membrane</keyword>
<keyword evidence="1" id="KW-0812">Transmembrane</keyword>
<name>X6P7J3_RETFI</name>
<evidence type="ECO:0000313" key="2">
    <source>
        <dbReference type="EMBL" id="ETO34034.1"/>
    </source>
</evidence>
<organism evidence="2 3">
    <name type="scientific">Reticulomyxa filosa</name>
    <dbReference type="NCBI Taxonomy" id="46433"/>
    <lineage>
        <taxon>Eukaryota</taxon>
        <taxon>Sar</taxon>
        <taxon>Rhizaria</taxon>
        <taxon>Retaria</taxon>
        <taxon>Foraminifera</taxon>
        <taxon>Monothalamids</taxon>
        <taxon>Reticulomyxidae</taxon>
        <taxon>Reticulomyxa</taxon>
    </lineage>
</organism>
<keyword evidence="1" id="KW-1133">Transmembrane helix</keyword>
<proteinExistence type="predicted"/>
<comment type="caution">
    <text evidence="2">The sequence shown here is derived from an EMBL/GenBank/DDBJ whole genome shotgun (WGS) entry which is preliminary data.</text>
</comment>
<reference evidence="2 3" key="1">
    <citation type="journal article" date="2013" name="Curr. Biol.">
        <title>The Genome of the Foraminiferan Reticulomyxa filosa.</title>
        <authorList>
            <person name="Glockner G."/>
            <person name="Hulsmann N."/>
            <person name="Schleicher M."/>
            <person name="Noegel A.A."/>
            <person name="Eichinger L."/>
            <person name="Gallinger C."/>
            <person name="Pawlowski J."/>
            <person name="Sierra R."/>
            <person name="Euteneuer U."/>
            <person name="Pillet L."/>
            <person name="Moustafa A."/>
            <person name="Platzer M."/>
            <person name="Groth M."/>
            <person name="Szafranski K."/>
            <person name="Schliwa M."/>
        </authorList>
    </citation>
    <scope>NUCLEOTIDE SEQUENCE [LARGE SCALE GENOMIC DNA]</scope>
</reference>
<dbReference type="AlphaFoldDB" id="X6P7J3"/>
<evidence type="ECO:0000313" key="3">
    <source>
        <dbReference type="Proteomes" id="UP000023152"/>
    </source>
</evidence>
<accession>X6P7J3</accession>
<dbReference type="Proteomes" id="UP000023152">
    <property type="component" value="Unassembled WGS sequence"/>
</dbReference>
<protein>
    <submittedName>
        <fullName evidence="2">Uncharacterized protein</fullName>
    </submittedName>
</protein>
<feature type="transmembrane region" description="Helical" evidence="1">
    <location>
        <begin position="6"/>
        <end position="24"/>
    </location>
</feature>
<keyword evidence="3" id="KW-1185">Reference proteome</keyword>
<dbReference type="EMBL" id="ASPP01002923">
    <property type="protein sequence ID" value="ETO34034.1"/>
    <property type="molecule type" value="Genomic_DNA"/>
</dbReference>
<sequence>MKPSFVYEIILVALHVLNALYVVASANNVARDNSNEKGQKSLNNQDNMYISTISWNILANHSLSQMWTCVQHPQSHNNVRTLSVQILNNGSLHKSIRVLISMPITKQMQSNENTYIKMSAMNISTYTSGILSKSCSLTYKSVSQRYITMIEKSNEKKNVHGKKQGRFTYNKK</sequence>
<evidence type="ECO:0000256" key="1">
    <source>
        <dbReference type="SAM" id="Phobius"/>
    </source>
</evidence>